<comment type="caution">
    <text evidence="1">The sequence shown here is derived from an EMBL/GenBank/DDBJ whole genome shotgun (WGS) entry which is preliminary data.</text>
</comment>
<evidence type="ECO:0000313" key="1">
    <source>
        <dbReference type="EMBL" id="GAU90666.1"/>
    </source>
</evidence>
<name>A0A1D1ULR2_RAMVA</name>
<dbReference type="OrthoDB" id="10063027at2759"/>
<proteinExistence type="predicted"/>
<keyword evidence="2" id="KW-1185">Reference proteome</keyword>
<reference evidence="1 2" key="1">
    <citation type="journal article" date="2016" name="Nat. Commun.">
        <title>Extremotolerant tardigrade genome and improved radiotolerance of human cultured cells by tardigrade-unique protein.</title>
        <authorList>
            <person name="Hashimoto T."/>
            <person name="Horikawa D.D."/>
            <person name="Saito Y."/>
            <person name="Kuwahara H."/>
            <person name="Kozuka-Hata H."/>
            <person name="Shin-I T."/>
            <person name="Minakuchi Y."/>
            <person name="Ohishi K."/>
            <person name="Motoyama A."/>
            <person name="Aizu T."/>
            <person name="Enomoto A."/>
            <person name="Kondo K."/>
            <person name="Tanaka S."/>
            <person name="Hara Y."/>
            <person name="Koshikawa S."/>
            <person name="Sagara H."/>
            <person name="Miura T."/>
            <person name="Yokobori S."/>
            <person name="Miyagawa K."/>
            <person name="Suzuki Y."/>
            <person name="Kubo T."/>
            <person name="Oyama M."/>
            <person name="Kohara Y."/>
            <person name="Fujiyama A."/>
            <person name="Arakawa K."/>
            <person name="Katayama T."/>
            <person name="Toyoda A."/>
            <person name="Kunieda T."/>
        </authorList>
    </citation>
    <scope>NUCLEOTIDE SEQUENCE [LARGE SCALE GENOMIC DNA]</scope>
    <source>
        <strain evidence="1 2">YOKOZUNA-1</strain>
    </source>
</reference>
<organism evidence="1 2">
    <name type="scientific">Ramazzottius varieornatus</name>
    <name type="common">Water bear</name>
    <name type="synonym">Tardigrade</name>
    <dbReference type="NCBI Taxonomy" id="947166"/>
    <lineage>
        <taxon>Eukaryota</taxon>
        <taxon>Metazoa</taxon>
        <taxon>Ecdysozoa</taxon>
        <taxon>Tardigrada</taxon>
        <taxon>Eutardigrada</taxon>
        <taxon>Parachela</taxon>
        <taxon>Hypsibioidea</taxon>
        <taxon>Ramazzottiidae</taxon>
        <taxon>Ramazzottius</taxon>
    </lineage>
</organism>
<sequence>MQENRGSTEFSTDPGKFWQRLLSGKSKVLPWDLINDETVQVTCEAAKGFEDQNTTVNVFIAAITKCYARLHLLRYMDQVENTRPERILYFVRLYIELALAELSDLMNELF</sequence>
<dbReference type="Proteomes" id="UP000186922">
    <property type="component" value="Unassembled WGS sequence"/>
</dbReference>
<evidence type="ECO:0000313" key="2">
    <source>
        <dbReference type="Proteomes" id="UP000186922"/>
    </source>
</evidence>
<dbReference type="AlphaFoldDB" id="A0A1D1ULR2"/>
<accession>A0A1D1ULR2</accession>
<gene>
    <name evidence="1" type="primary">RvY_03052-1</name>
    <name evidence="1" type="synonym">RvY_03052.1</name>
    <name evidence="1" type="ORF">RvY_03052</name>
</gene>
<protein>
    <submittedName>
        <fullName evidence="1">Uncharacterized protein</fullName>
    </submittedName>
</protein>
<dbReference type="EMBL" id="BDGG01000001">
    <property type="protein sequence ID" value="GAU90666.1"/>
    <property type="molecule type" value="Genomic_DNA"/>
</dbReference>